<sequence length="54" mass="6003">MADESRVSDVGSIDNSIDNSLDNQSGDTKKRKEIQPRSGVWDHFDKVVENGIGR</sequence>
<protein>
    <submittedName>
        <fullName evidence="2">Uncharacterized protein</fullName>
    </submittedName>
</protein>
<organism evidence="2 3">
    <name type="scientific">Datura stramonium</name>
    <name type="common">Jimsonweed</name>
    <name type="synonym">Common thornapple</name>
    <dbReference type="NCBI Taxonomy" id="4076"/>
    <lineage>
        <taxon>Eukaryota</taxon>
        <taxon>Viridiplantae</taxon>
        <taxon>Streptophyta</taxon>
        <taxon>Embryophyta</taxon>
        <taxon>Tracheophyta</taxon>
        <taxon>Spermatophyta</taxon>
        <taxon>Magnoliopsida</taxon>
        <taxon>eudicotyledons</taxon>
        <taxon>Gunneridae</taxon>
        <taxon>Pentapetalae</taxon>
        <taxon>asterids</taxon>
        <taxon>lamiids</taxon>
        <taxon>Solanales</taxon>
        <taxon>Solanaceae</taxon>
        <taxon>Solanoideae</taxon>
        <taxon>Datureae</taxon>
        <taxon>Datura</taxon>
    </lineage>
</organism>
<evidence type="ECO:0000313" key="2">
    <source>
        <dbReference type="EMBL" id="MCD7456717.1"/>
    </source>
</evidence>
<feature type="region of interest" description="Disordered" evidence="1">
    <location>
        <begin position="1"/>
        <end position="41"/>
    </location>
</feature>
<gene>
    <name evidence="2" type="ORF">HAX54_032907</name>
</gene>
<dbReference type="Proteomes" id="UP000823775">
    <property type="component" value="Unassembled WGS sequence"/>
</dbReference>
<feature type="compositionally biased region" description="Polar residues" evidence="1">
    <location>
        <begin position="13"/>
        <end position="26"/>
    </location>
</feature>
<comment type="caution">
    <text evidence="2">The sequence shown here is derived from an EMBL/GenBank/DDBJ whole genome shotgun (WGS) entry which is preliminary data.</text>
</comment>
<reference evidence="2 3" key="1">
    <citation type="journal article" date="2021" name="BMC Genomics">
        <title>Datura genome reveals duplications of psychoactive alkaloid biosynthetic genes and high mutation rate following tissue culture.</title>
        <authorList>
            <person name="Rajewski A."/>
            <person name="Carter-House D."/>
            <person name="Stajich J."/>
            <person name="Litt A."/>
        </authorList>
    </citation>
    <scope>NUCLEOTIDE SEQUENCE [LARGE SCALE GENOMIC DNA]</scope>
    <source>
        <strain evidence="2">AR-01</strain>
    </source>
</reference>
<feature type="compositionally biased region" description="Basic and acidic residues" evidence="1">
    <location>
        <begin position="27"/>
        <end position="41"/>
    </location>
</feature>
<accession>A0ABS8SCV8</accession>
<name>A0ABS8SCV8_DATST</name>
<evidence type="ECO:0000313" key="3">
    <source>
        <dbReference type="Proteomes" id="UP000823775"/>
    </source>
</evidence>
<proteinExistence type="predicted"/>
<feature type="non-terminal residue" evidence="2">
    <location>
        <position position="54"/>
    </location>
</feature>
<dbReference type="EMBL" id="JACEIK010000420">
    <property type="protein sequence ID" value="MCD7456717.1"/>
    <property type="molecule type" value="Genomic_DNA"/>
</dbReference>
<keyword evidence="3" id="KW-1185">Reference proteome</keyword>
<evidence type="ECO:0000256" key="1">
    <source>
        <dbReference type="SAM" id="MobiDB-lite"/>
    </source>
</evidence>